<sequence length="42" mass="4884">MSAEFEKTSPGRKRLVETARSLPVLPEEPRVVKRPCGERFWL</sequence>
<protein>
    <submittedName>
        <fullName evidence="1">Uncharacterized protein</fullName>
    </submittedName>
</protein>
<name>A0A1G7YRR1_9PSEU</name>
<accession>A0A1G7YRR1</accession>
<evidence type="ECO:0000313" key="1">
    <source>
        <dbReference type="EMBL" id="SDG99262.1"/>
    </source>
</evidence>
<keyword evidence="2" id="KW-1185">Reference proteome</keyword>
<proteinExistence type="predicted"/>
<dbReference type="AlphaFoldDB" id="A0A1G7YRR1"/>
<dbReference type="STRING" id="200378.SAMN05216553_114114"/>
<dbReference type="Proteomes" id="UP000199623">
    <property type="component" value="Unassembled WGS sequence"/>
</dbReference>
<dbReference type="EMBL" id="FNCC01000014">
    <property type="protein sequence ID" value="SDG99262.1"/>
    <property type="molecule type" value="Genomic_DNA"/>
</dbReference>
<gene>
    <name evidence="1" type="ORF">SAMN05216553_114114</name>
</gene>
<evidence type="ECO:0000313" key="2">
    <source>
        <dbReference type="Proteomes" id="UP000199623"/>
    </source>
</evidence>
<reference evidence="2" key="1">
    <citation type="submission" date="2016-10" db="EMBL/GenBank/DDBJ databases">
        <authorList>
            <person name="Varghese N."/>
            <person name="Submissions S."/>
        </authorList>
    </citation>
    <scope>NUCLEOTIDE SEQUENCE [LARGE SCALE GENOMIC DNA]</scope>
    <source>
        <strain evidence="2">CGMCC 4.3506</strain>
    </source>
</reference>
<organism evidence="1 2">
    <name type="scientific">Lentzea fradiae</name>
    <dbReference type="NCBI Taxonomy" id="200378"/>
    <lineage>
        <taxon>Bacteria</taxon>
        <taxon>Bacillati</taxon>
        <taxon>Actinomycetota</taxon>
        <taxon>Actinomycetes</taxon>
        <taxon>Pseudonocardiales</taxon>
        <taxon>Pseudonocardiaceae</taxon>
        <taxon>Lentzea</taxon>
    </lineage>
</organism>